<proteinExistence type="predicted"/>
<dbReference type="EnsemblPlants" id="OB05G18610.1">
    <property type="protein sequence ID" value="OB05G18610.1"/>
    <property type="gene ID" value="OB05G18610"/>
</dbReference>
<evidence type="ECO:0000256" key="1">
    <source>
        <dbReference type="SAM" id="MobiDB-lite"/>
    </source>
</evidence>
<dbReference type="AlphaFoldDB" id="J3M5I7"/>
<reference evidence="2" key="1">
    <citation type="journal article" date="2013" name="Nat. Commun.">
        <title>Whole-genome sequencing of Oryza brachyantha reveals mechanisms underlying Oryza genome evolution.</title>
        <authorList>
            <person name="Chen J."/>
            <person name="Huang Q."/>
            <person name="Gao D."/>
            <person name="Wang J."/>
            <person name="Lang Y."/>
            <person name="Liu T."/>
            <person name="Li B."/>
            <person name="Bai Z."/>
            <person name="Luis Goicoechea J."/>
            <person name="Liang C."/>
            <person name="Chen C."/>
            <person name="Zhang W."/>
            <person name="Sun S."/>
            <person name="Liao Y."/>
            <person name="Zhang X."/>
            <person name="Yang L."/>
            <person name="Song C."/>
            <person name="Wang M."/>
            <person name="Shi J."/>
            <person name="Liu G."/>
            <person name="Liu J."/>
            <person name="Zhou H."/>
            <person name="Zhou W."/>
            <person name="Yu Q."/>
            <person name="An N."/>
            <person name="Chen Y."/>
            <person name="Cai Q."/>
            <person name="Wang B."/>
            <person name="Liu B."/>
            <person name="Min J."/>
            <person name="Huang Y."/>
            <person name="Wu H."/>
            <person name="Li Z."/>
            <person name="Zhang Y."/>
            <person name="Yin Y."/>
            <person name="Song W."/>
            <person name="Jiang J."/>
            <person name="Jackson S.A."/>
            <person name="Wing R.A."/>
            <person name="Wang J."/>
            <person name="Chen M."/>
        </authorList>
    </citation>
    <scope>NUCLEOTIDE SEQUENCE [LARGE SCALE GENOMIC DNA]</scope>
    <source>
        <strain evidence="2">cv. IRGC 101232</strain>
    </source>
</reference>
<organism evidence="2">
    <name type="scientific">Oryza brachyantha</name>
    <name type="common">malo sina</name>
    <dbReference type="NCBI Taxonomy" id="4533"/>
    <lineage>
        <taxon>Eukaryota</taxon>
        <taxon>Viridiplantae</taxon>
        <taxon>Streptophyta</taxon>
        <taxon>Embryophyta</taxon>
        <taxon>Tracheophyta</taxon>
        <taxon>Spermatophyta</taxon>
        <taxon>Magnoliopsida</taxon>
        <taxon>Liliopsida</taxon>
        <taxon>Poales</taxon>
        <taxon>Poaceae</taxon>
        <taxon>BOP clade</taxon>
        <taxon>Oryzoideae</taxon>
        <taxon>Oryzeae</taxon>
        <taxon>Oryzinae</taxon>
        <taxon>Oryza</taxon>
    </lineage>
</organism>
<reference evidence="2" key="2">
    <citation type="submission" date="2013-04" db="UniProtKB">
        <authorList>
            <consortium name="EnsemblPlants"/>
        </authorList>
    </citation>
    <scope>IDENTIFICATION</scope>
</reference>
<sequence length="170" mass="18893">MEKRTRRRGGRARGRGAIAKEAGAATKRRPTTQENKERKKKACIYQLICILRRERIWFENAYGVGALCVTDVGQVTISVPGNGDLRSNVVNVEDHDFVQEGTEVSMVEMDHDKVQGGTKSRDSRRSISVNGSVIVTKLREELRSGRSRMLDNEVEYEVAHGGGTPCGMES</sequence>
<name>J3M5I7_ORYBR</name>
<dbReference type="HOGENOM" id="CLU_1573059_0_0_1"/>
<feature type="region of interest" description="Disordered" evidence="1">
    <location>
        <begin position="1"/>
        <end position="37"/>
    </location>
</feature>
<dbReference type="Gramene" id="OB05G18610.1">
    <property type="protein sequence ID" value="OB05G18610.1"/>
    <property type="gene ID" value="OB05G18610"/>
</dbReference>
<evidence type="ECO:0000313" key="3">
    <source>
        <dbReference type="Proteomes" id="UP000006038"/>
    </source>
</evidence>
<keyword evidence="3" id="KW-1185">Reference proteome</keyword>
<accession>J3M5I7</accession>
<evidence type="ECO:0000313" key="2">
    <source>
        <dbReference type="EnsemblPlants" id="OB05G18610.1"/>
    </source>
</evidence>
<protein>
    <submittedName>
        <fullName evidence="2">Uncharacterized protein</fullName>
    </submittedName>
</protein>
<dbReference type="Proteomes" id="UP000006038">
    <property type="component" value="Chromosome 5"/>
</dbReference>
<feature type="compositionally biased region" description="Basic residues" evidence="1">
    <location>
        <begin position="1"/>
        <end position="14"/>
    </location>
</feature>
<feature type="compositionally biased region" description="Low complexity" evidence="1">
    <location>
        <begin position="15"/>
        <end position="25"/>
    </location>
</feature>